<dbReference type="WBParaSite" id="TCONS_00015618.p1">
    <property type="protein sequence ID" value="TCONS_00015618.p1"/>
    <property type="gene ID" value="XLOC_010195"/>
</dbReference>
<feature type="domain" description="PH" evidence="3">
    <location>
        <begin position="1604"/>
        <end position="1707"/>
    </location>
</feature>
<evidence type="ECO:0000313" key="6">
    <source>
        <dbReference type="WBParaSite" id="TCONS_00015618.p1"/>
    </source>
</evidence>
<dbReference type="PANTHER" id="PTHR11937">
    <property type="entry name" value="ACTIN"/>
    <property type="match status" value="1"/>
</dbReference>
<dbReference type="Proteomes" id="UP000035681">
    <property type="component" value="Unplaced"/>
</dbReference>
<comment type="similarity">
    <text evidence="1">Belongs to the actin family.</text>
</comment>
<dbReference type="CDD" id="cd10169">
    <property type="entry name" value="ASKHA_NBD_actin-like"/>
    <property type="match status" value="1"/>
</dbReference>
<dbReference type="WBParaSite" id="SSTP_0000061100.1">
    <property type="protein sequence ID" value="SSTP_0000061100.1"/>
    <property type="gene ID" value="SSTP_0000061100"/>
</dbReference>
<dbReference type="InterPro" id="IPR043129">
    <property type="entry name" value="ATPase_NBD"/>
</dbReference>
<dbReference type="SMART" id="SM00268">
    <property type="entry name" value="ACTIN"/>
    <property type="match status" value="1"/>
</dbReference>
<name>A0A0K0DTP8_STRER</name>
<dbReference type="InterPro" id="IPR001849">
    <property type="entry name" value="PH_domain"/>
</dbReference>
<protein>
    <submittedName>
        <fullName evidence="5 6">PH domain-containing protein</fullName>
    </submittedName>
</protein>
<dbReference type="AlphaFoldDB" id="A0A0K0DTP8"/>
<evidence type="ECO:0000259" key="3">
    <source>
        <dbReference type="PROSITE" id="PS50003"/>
    </source>
</evidence>
<evidence type="ECO:0000256" key="2">
    <source>
        <dbReference type="SAM" id="MobiDB-lite"/>
    </source>
</evidence>
<dbReference type="InterPro" id="IPR004000">
    <property type="entry name" value="Actin"/>
</dbReference>
<dbReference type="Pfam" id="PF00022">
    <property type="entry name" value="Actin"/>
    <property type="match status" value="1"/>
</dbReference>
<evidence type="ECO:0000313" key="4">
    <source>
        <dbReference type="Proteomes" id="UP000035681"/>
    </source>
</evidence>
<dbReference type="SMART" id="SM00233">
    <property type="entry name" value="PH"/>
    <property type="match status" value="1"/>
</dbReference>
<keyword evidence="4" id="KW-1185">Reference proteome</keyword>
<dbReference type="Gene3D" id="3.30.420.40">
    <property type="match status" value="2"/>
</dbReference>
<proteinExistence type="inferred from homology"/>
<dbReference type="STRING" id="6248.A0A0K0DTP8"/>
<dbReference type="SUPFAM" id="SSF50729">
    <property type="entry name" value="PH domain-like"/>
    <property type="match status" value="1"/>
</dbReference>
<accession>A0A0K0DTP8</accession>
<reference evidence="5" key="1">
    <citation type="submission" date="2015-08" db="UniProtKB">
        <authorList>
            <consortium name="WormBaseParasite"/>
        </authorList>
    </citation>
    <scope>IDENTIFICATION</scope>
</reference>
<dbReference type="SUPFAM" id="SSF53067">
    <property type="entry name" value="Actin-like ATPase domain"/>
    <property type="match status" value="2"/>
</dbReference>
<dbReference type="Gene3D" id="3.90.640.10">
    <property type="entry name" value="Actin, Chain A, domain 4"/>
    <property type="match status" value="1"/>
</dbReference>
<sequence>MNHHDMIQNSHQLMEEESLIDNNISIETSVIQHVDTKTIIEEEIIEKVVECKEKIEENGINRAFSSTGSFRNKKCSKKKNLEDSQVSNLNNFLENTEIICTGTNDHCFIIINSNYEENKQLLKNFWITRTNNKLFDINLNNEFLNLGKCINFTETETFDFYDDITLFNSPSYRTKSMDKNSAELIKGKICKIRERNNRRHTGVISLNGFEFFPLDFNVDDDLTETQFYASIRQHILDGKINENDLEKYINIIKKEVYSNVKLSETQTKYSEYLYNLIKKYSKEEDKLINEEIKDITIDVLKKENNVIEESNKSDINNEHIQSNYFDYTNKNESDSDEKHSIKMTEKDNNLLNSSDDNITYSYDTDFRENETLEISTSNSIKESECNSINKYEIIEKTLTLSTETTQSSSPIHQYKENYENKSNDYYEMENNLTTNFSENSSYILNESDLSDMYSDNEKQTNNLNKTKIHEEEKLYQNNESNELYHSSEEIDYNVTTKTIHKTLSNENNIDNDKCLKEETFLSKNNDDYKNVKCTNVYSLDSHSNPIDCKTNIISKVDKDYQLMSSINHSNNSSNMETFKDNKTDFNYSNNQFSTCTPTYNIPLIEKNKINQSVEKVSSNIHFDEKQHHSNIYENLSFDKNNFYNDYNLINQEGTFTSFEDKDKNEQTNMESLSSKINESIENMLSNIIKKAIDESLIKQYNDKLYLDDIEKNYKTDMNKIECHTSVSIIEEDFYTTRVEKIPKIHDDKNVYQKDNDKMIESIDKKVEKDYSKSVIKSSKETNHFDDKNIYYNDNIIYDSNDSNNNTNVNYETKKQKSISCNDLIFHENIKDSDEFLYIDDNKFKIVEKTTVIKEYFKIKDDSDFQINSKEFSKDLDYNNDYTSIHHNSKYTSSSKHERSKSTNWDVSDSNEYSNSDQNSCKVRKYRSSSQSNLKKENYLMNTLYKKKNKMNKDSKSIYRSSGSLTIIDNHTYRKSSEKIMENTTDKNIFDRNKNNVKKFVYNNKELKELESIKFNGYINKDIYSSEESVKINHLQSDKDISQISEKLHDNYLFNTTLRQKNEIDEINSFSLNKQQEQEKNNIFSSNTRMEENINKNINVNTIDKSNDDFLYGFEKDITIKSEEVKEINKHINNDDNSYKVTNNNSYGAKKKDIDESLTDVKYLNEPLFSKIMGNRVETNIIERKIQNIEKNVCHQDKPSAVPVTLENWDYDSCFSDDQSTSAIHELYSKKTTTFEDSSTPHSISSVVSHDKETLKGNKNSYYESQEYKLIKTLENDMNRENNLLEENITKLSQQKMSTSTNEKEKYEEGKLLNTEIITLTKSPELEEQKLVIKDDVCERNLLHSSNNINIKGDKTNLIFNKKNESYSNYTTLKNNHNTNIVDGSVSDSIETSLVDIVKKVKEQNGIYKYNDTKRKTHKYSKETQIIEDSPSQEINKSIYGNLNKTIYSKKNSNNLYIKKLSCSNDSTSSEDFRNSPIFNKIQKSNKNRFKECKRDKFNNSNIEVSSCLSSDFGEPYYHSSFKLSTSHSKINFDKPIPLLSQELYKEMTNNTRDSSPSSISSEQCNQLINVDENSVLHYWNPEKLINQLYKIDYEPRKESKRNHFINMEGHLEVPNTDTNIIPELEKSWKRRYFKTKEGRLTWYATHYADENPEGDILLSGTDIECDKNDGIFFIYGGMEHAKIKVRVPREPEGLFEKWRKALLSHSSSSILDAYVQPVAKKVPHSSEKVVILDLGSCSIRGGLLTKEPSLPQSFFPAIGVLKNDGSVVVGLDALKPENRHNGVLHQPIPNTDPAIEKYKINKTILKACIDKVISDLKIDPTKYKVLLSLPQNVPPTLLGDILKLLLGQGYFNGVSITRQPSLILYSYDVTTGVVIDIGERLNIVPVIDGYIVDNAVINLPYGALQIEDCLRVKLNETNEGFYSFQGPVERMILRYLMEQACYVSNNYEDEVKNCNDNKNVEVSLENFDPTPNMKTKFSINASRFIATEGLFKPSRWGIEGKGLHQLINDAVQLSPIDSRRTLYKNIYLSGGTSLLPNLAERLENEIMKLVPSTIHIQVHTSPWRYHAAYLGAQVLASSCTFDSNCVSNSQLSEFVNQLKNSAF</sequence>
<evidence type="ECO:0000313" key="5">
    <source>
        <dbReference type="WBParaSite" id="SSTP_0000061100.1"/>
    </source>
</evidence>
<organism evidence="5">
    <name type="scientific">Strongyloides stercoralis</name>
    <name type="common">Threadworm</name>
    <dbReference type="NCBI Taxonomy" id="6248"/>
    <lineage>
        <taxon>Eukaryota</taxon>
        <taxon>Metazoa</taxon>
        <taxon>Ecdysozoa</taxon>
        <taxon>Nematoda</taxon>
        <taxon>Chromadorea</taxon>
        <taxon>Rhabditida</taxon>
        <taxon>Tylenchina</taxon>
        <taxon>Panagrolaimomorpha</taxon>
        <taxon>Strongyloidoidea</taxon>
        <taxon>Strongyloididae</taxon>
        <taxon>Strongyloides</taxon>
    </lineage>
</organism>
<dbReference type="PROSITE" id="PS50003">
    <property type="entry name" value="PH_DOMAIN"/>
    <property type="match status" value="1"/>
</dbReference>
<evidence type="ECO:0000256" key="1">
    <source>
        <dbReference type="RuleBase" id="RU000487"/>
    </source>
</evidence>
<feature type="compositionally biased region" description="Polar residues" evidence="2">
    <location>
        <begin position="901"/>
        <end position="920"/>
    </location>
</feature>
<feature type="region of interest" description="Disordered" evidence="2">
    <location>
        <begin position="887"/>
        <end position="931"/>
    </location>
</feature>